<dbReference type="Proteomes" id="UP000001396">
    <property type="component" value="Unassembled WGS sequence"/>
</dbReference>
<dbReference type="AlphaFoldDB" id="D3BFB1"/>
<evidence type="ECO:0000313" key="2">
    <source>
        <dbReference type="Proteomes" id="UP000001396"/>
    </source>
</evidence>
<gene>
    <name evidence="1" type="ORF">PPL_06644</name>
</gene>
<accession>D3BFB1</accession>
<reference evidence="1 2" key="1">
    <citation type="journal article" date="2011" name="Genome Res.">
        <title>Phylogeny-wide analysis of social amoeba genomes highlights ancient origins for complex intercellular communication.</title>
        <authorList>
            <person name="Heidel A.J."/>
            <person name="Lawal H.M."/>
            <person name="Felder M."/>
            <person name="Schilde C."/>
            <person name="Helps N.R."/>
            <person name="Tunggal B."/>
            <person name="Rivero F."/>
            <person name="John U."/>
            <person name="Schleicher M."/>
            <person name="Eichinger L."/>
            <person name="Platzer M."/>
            <person name="Noegel A.A."/>
            <person name="Schaap P."/>
            <person name="Gloeckner G."/>
        </authorList>
    </citation>
    <scope>NUCLEOTIDE SEQUENCE [LARGE SCALE GENOMIC DNA]</scope>
    <source>
        <strain evidence="2">ATCC 26659 / Pp 5 / PN500</strain>
    </source>
</reference>
<name>D3BFB1_HETP5</name>
<protein>
    <submittedName>
        <fullName evidence="1">Uncharacterized protein</fullName>
    </submittedName>
</protein>
<proteinExistence type="predicted"/>
<dbReference type="InParanoid" id="D3BFB1"/>
<keyword evidence="2" id="KW-1185">Reference proteome</keyword>
<dbReference type="EMBL" id="ADBJ01000031">
    <property type="protein sequence ID" value="EFA79825.1"/>
    <property type="molecule type" value="Genomic_DNA"/>
</dbReference>
<sequence length="210" mass="24434">MDCNVTNYFRNENLYLPGLEWSHVALKRLFNLVDNRLKNWKPATNEEIQTTVRAIKRVDDFMSSCKSNEHTLAWPYLKGHDRSAAEVLAKSDALRDVYEAKMTDLNSLLSKIESMDPKNLSDEERTQVSSKFTDVHKEMVILLSYQEVNILPFFIATPKDEQTKLGKQIQSNDKELQESFAKNSPWVARKLMKNVFSKKSYGWFINYVDV</sequence>
<dbReference type="GeneID" id="31362126"/>
<dbReference type="RefSeq" id="XP_020431946.1">
    <property type="nucleotide sequence ID" value="XM_020577498.1"/>
</dbReference>
<organism evidence="1 2">
    <name type="scientific">Heterostelium pallidum (strain ATCC 26659 / Pp 5 / PN500)</name>
    <name type="common">Cellular slime mold</name>
    <name type="synonym">Polysphondylium pallidum</name>
    <dbReference type="NCBI Taxonomy" id="670386"/>
    <lineage>
        <taxon>Eukaryota</taxon>
        <taxon>Amoebozoa</taxon>
        <taxon>Evosea</taxon>
        <taxon>Eumycetozoa</taxon>
        <taxon>Dictyostelia</taxon>
        <taxon>Acytosteliales</taxon>
        <taxon>Acytosteliaceae</taxon>
        <taxon>Heterostelium</taxon>
    </lineage>
</organism>
<evidence type="ECO:0000313" key="1">
    <source>
        <dbReference type="EMBL" id="EFA79825.1"/>
    </source>
</evidence>
<comment type="caution">
    <text evidence="1">The sequence shown here is derived from an EMBL/GenBank/DDBJ whole genome shotgun (WGS) entry which is preliminary data.</text>
</comment>